<feature type="compositionally biased region" description="Basic and acidic residues" evidence="1">
    <location>
        <begin position="1170"/>
        <end position="1179"/>
    </location>
</feature>
<dbReference type="PANTHER" id="PTHR22741">
    <property type="entry name" value="P140CAP/SNIP-RELATED"/>
    <property type="match status" value="1"/>
</dbReference>
<dbReference type="EMBL" id="VFJC01000002">
    <property type="protein sequence ID" value="KAB5586560.1"/>
    <property type="molecule type" value="Genomic_DNA"/>
</dbReference>
<feature type="compositionally biased region" description="Basic and acidic residues" evidence="1">
    <location>
        <begin position="1544"/>
        <end position="1556"/>
    </location>
</feature>
<feature type="compositionally biased region" description="Polar residues" evidence="1">
    <location>
        <begin position="1755"/>
        <end position="1772"/>
    </location>
</feature>
<feature type="compositionally biased region" description="Basic and acidic residues" evidence="1">
    <location>
        <begin position="984"/>
        <end position="1002"/>
    </location>
</feature>
<proteinExistence type="predicted"/>
<feature type="compositionally biased region" description="Polar residues" evidence="1">
    <location>
        <begin position="1288"/>
        <end position="1297"/>
    </location>
</feature>
<feature type="compositionally biased region" description="Polar residues" evidence="1">
    <location>
        <begin position="969"/>
        <end position="983"/>
    </location>
</feature>
<protein>
    <recommendedName>
        <fullName evidence="4">Actin interacting protein 3-like C-terminal domain-containing protein</fullName>
    </recommendedName>
</protein>
<dbReference type="PANTHER" id="PTHR22741:SF11">
    <property type="entry name" value="SICKLE TAIL PROTEIN HOMOLOG"/>
    <property type="match status" value="1"/>
</dbReference>
<evidence type="ECO:0000313" key="3">
    <source>
        <dbReference type="Proteomes" id="UP000327468"/>
    </source>
</evidence>
<gene>
    <name evidence="2" type="ORF">PHYPO_G00003090</name>
</gene>
<feature type="region of interest" description="Disordered" evidence="1">
    <location>
        <begin position="313"/>
        <end position="344"/>
    </location>
</feature>
<dbReference type="Proteomes" id="UP000327468">
    <property type="component" value="Chromosome 1"/>
</dbReference>
<feature type="compositionally biased region" description="Low complexity" evidence="1">
    <location>
        <begin position="1838"/>
        <end position="1853"/>
    </location>
</feature>
<feature type="compositionally biased region" description="Polar residues" evidence="1">
    <location>
        <begin position="1090"/>
        <end position="1099"/>
    </location>
</feature>
<name>A0A5N5Q3W4_PANHP</name>
<dbReference type="Gene3D" id="1.20.58.1540">
    <property type="entry name" value="Actin interacting protein 3, C-terminal domain"/>
    <property type="match status" value="1"/>
</dbReference>
<feature type="compositionally biased region" description="Polar residues" evidence="1">
    <location>
        <begin position="1854"/>
        <end position="1874"/>
    </location>
</feature>
<dbReference type="GO" id="GO:0005737">
    <property type="term" value="C:cytoplasm"/>
    <property type="evidence" value="ECO:0007669"/>
    <property type="project" value="TreeGrafter"/>
</dbReference>
<feature type="region of interest" description="Disordered" evidence="1">
    <location>
        <begin position="524"/>
        <end position="557"/>
    </location>
</feature>
<feature type="region of interest" description="Disordered" evidence="1">
    <location>
        <begin position="945"/>
        <end position="1110"/>
    </location>
</feature>
<feature type="compositionally biased region" description="Polar residues" evidence="1">
    <location>
        <begin position="1586"/>
        <end position="1604"/>
    </location>
</feature>
<feature type="compositionally biased region" description="Basic and acidic residues" evidence="1">
    <location>
        <begin position="1574"/>
        <end position="1583"/>
    </location>
</feature>
<feature type="compositionally biased region" description="Polar residues" evidence="1">
    <location>
        <begin position="1055"/>
        <end position="1066"/>
    </location>
</feature>
<feature type="compositionally biased region" description="Polar residues" evidence="1">
    <location>
        <begin position="1816"/>
        <end position="1837"/>
    </location>
</feature>
<accession>A0A5N5Q3W4</accession>
<feature type="region of interest" description="Disordered" evidence="1">
    <location>
        <begin position="1536"/>
        <end position="1893"/>
    </location>
</feature>
<evidence type="ECO:0000256" key="1">
    <source>
        <dbReference type="SAM" id="MobiDB-lite"/>
    </source>
</evidence>
<feature type="region of interest" description="Disordered" evidence="1">
    <location>
        <begin position="1170"/>
        <end position="1244"/>
    </location>
</feature>
<feature type="compositionally biased region" description="Basic and acidic residues" evidence="1">
    <location>
        <begin position="1021"/>
        <end position="1033"/>
    </location>
</feature>
<dbReference type="InterPro" id="IPR051825">
    <property type="entry name" value="SRCIN1"/>
</dbReference>
<feature type="compositionally biased region" description="Polar residues" evidence="1">
    <location>
        <begin position="1681"/>
        <end position="1691"/>
    </location>
</feature>
<feature type="region of interest" description="Disordered" evidence="1">
    <location>
        <begin position="1437"/>
        <end position="1473"/>
    </location>
</feature>
<comment type="caution">
    <text evidence="2">The sequence shown here is derived from an EMBL/GenBank/DDBJ whole genome shotgun (WGS) entry which is preliminary data.</text>
</comment>
<feature type="compositionally biased region" description="Polar residues" evidence="1">
    <location>
        <begin position="1180"/>
        <end position="1214"/>
    </location>
</feature>
<feature type="region of interest" description="Disordered" evidence="1">
    <location>
        <begin position="446"/>
        <end position="501"/>
    </location>
</feature>
<reference evidence="2 3" key="1">
    <citation type="submission" date="2019-06" db="EMBL/GenBank/DDBJ databases">
        <title>A chromosome-scale genome assembly of the striped catfish, Pangasianodon hypophthalmus.</title>
        <authorList>
            <person name="Wen M."/>
            <person name="Zahm M."/>
            <person name="Roques C."/>
            <person name="Cabau C."/>
            <person name="Klopp C."/>
            <person name="Donnadieu C."/>
            <person name="Jouanno E."/>
            <person name="Avarre J.-C."/>
            <person name="Campet M."/>
            <person name="Ha T.T.T."/>
            <person name="Dugue R."/>
            <person name="Lampietro C."/>
            <person name="Louis A."/>
            <person name="Herpin A."/>
            <person name="Echchiki A."/>
            <person name="Berthelot C."/>
            <person name="Parey E."/>
            <person name="Roest-Crollius H."/>
            <person name="Braasch I."/>
            <person name="Postlethwait J."/>
            <person name="Bobe J."/>
            <person name="Montfort J."/>
            <person name="Bouchez O."/>
            <person name="Begum T."/>
            <person name="Schartl M."/>
            <person name="Guiguen Y."/>
        </authorList>
    </citation>
    <scope>NUCLEOTIDE SEQUENCE [LARGE SCALE GENOMIC DNA]</scope>
    <source>
        <strain evidence="2 3">Indonesia</strain>
        <tissue evidence="2">Blood</tissue>
    </source>
</reference>
<organism evidence="2 3">
    <name type="scientific">Pangasianodon hypophthalmus</name>
    <name type="common">Striped catfish</name>
    <name type="synonym">Helicophagus hypophthalmus</name>
    <dbReference type="NCBI Taxonomy" id="310915"/>
    <lineage>
        <taxon>Eukaryota</taxon>
        <taxon>Metazoa</taxon>
        <taxon>Chordata</taxon>
        <taxon>Craniata</taxon>
        <taxon>Vertebrata</taxon>
        <taxon>Euteleostomi</taxon>
        <taxon>Actinopterygii</taxon>
        <taxon>Neopterygii</taxon>
        <taxon>Teleostei</taxon>
        <taxon>Ostariophysi</taxon>
        <taxon>Siluriformes</taxon>
        <taxon>Pangasiidae</taxon>
        <taxon>Pangasianodon</taxon>
    </lineage>
</organism>
<sequence>MELTDKRGEVVNCRSNSSDEEHLMDNLKVTLLKGTEQLQSKQPSGSTVLCAKDAGHCKSSHIVGGARSSQEILAMQPSDMDKKREAFLEHLKQKYPHHASVIMSHQERLREQNRRARAGVACSSLVLPPDLRTLVSLDSLEVMSECEVPTAFTRGSRSRASLPVVRSANQTKDRSLGVLYLQYGDDTKQIQMPNEITTVDTVQALFVSAFPQQLSMKMLESPSTAIYVKDDMRNMYYELSDVRSITDQSCLKVYHKDPAHAFSHAARPSNGDPRMHREAMYTCRDAPPLIRQTSNSPSMPPTPHLITVLPSRIPFGPRSSGGGSTVPRERASHPLATPARSASPCPSAILERRDVKPDEDVSAKGIGRAGEGIYSDPFLLHHHATPSETLEQGYHRTSIRSYGISGITMEPSEHHSLFRQKSWKTPPPSPHRMGEMRIIDIQASQSQGTLGLERSSPVRQSFRKEGPIAVDKVRNAVGSPVTSDLQGNGPQAPPGEPQTRERMRAMEEQIASLTGLVQHALQKGPSINRGDREHASDRSVKSGSPVHSTSSTVGSSPVLGTKIAKVTAESNSVPTPPISTIPLQVNLLHFRKNISGLRLQLQQMRQFQLQNQEYVRVQIKQAEQEISARLAEVLRRQEDPAQRQRALVEEERQKYLSMEETVLTQLGDLEQYVESVRRDSSSATATRPITMKEVEEGAVGLRKIGESLAALKGEFPALQGRMRAVLRVEVEAVKFLKEEPHKLDSMLKRVKSLTETLSTLRRCATEGLLKSSDSVITTVVDEAEPVPPADFHSTVTLLEPQRSSVSSELVNSQPLVPHCVQSSFSTTPELPTMQTSNTRHVEIYSSPQPEYTPPLNSSSGVALNISRCNGSSSSGASSLYIEEVISHSKAKNRAPSIEVAEKELEEKRQSMCHYDRWKFEKMLQEAESNMLRGIPGMEVAVEGGIMPSPAAAPHSATQERVEKPKASAPPTQEYKQSDVPSSEKSAKTGPDKSPKPQLEKATKAAAVLSKPVKPNLSIKTSLERPPKSQDKATKASQSSEKANKSPPPPPPRRNYINSTGPTTTCSGEVLYTCRKESGSAQEGEVEAPNTAPQQNTRSSPEVKPKQCTPLPVTASVILQENEGDKIMAEQQQNTEIQESKDLVMDENGNNTVHQNTGVIYYVTAQITKEPPEDSTDHRAASQSSPSQVSHVNTYEKSQNKLLVSSDGPDNTWSLPSDLPYKPLTYSNSMRTKEQGPGSPTQGKVHVVKVPQVQLSIEETVESPTAICTPVSLGDPDLIHSKVPANHGELSSANQQKVFSLPKTRDSKYEEVEDESETFLSPDLPGEEPPPPPPDNIAFMITNTKVQALSTGEYQELVNAKKGNVQTVTVGSKPQTKHGTDISTVSCSNGFGDTENTEFSKKPVIIIFDEPMDIRSAYKRLSTIIECEEELERMLAEERIEEESEETEDEDTRGGGVQVAQDGDKMNSGKAQNGANSVFSSSLLSDGGTITQATSDAKQDVKKKFKLKFPKKQLAALTQAIRTGTKTGKKTLQVVVYEDEEESDGTIKQHKETKRFEISCSKQDSSKSESVAQEPHGRTEEIRKSTYKTLDSLEQTIKQLETTISEMGPRSSDDLLPTEYSKPHGSQGAKASDKVVPQKTLVTKPSKSSKHPSLRKKPKPQLLPRPPVITTTGVSVTPAPPQQNVSVASPTSRMPVPMSAKTRQQPGTSDRERATKQLKLPDSQRQYRQANGSAKRSGGDPKSTSPTVPASKIPAFSSSAGKGASQSDATNPVNHCAVLCSTTSSPSSSSKSSIPNPRSIPNSSSHIPSLSNGSLKLAQSTHNTKNLHLSTQTQNGRYSSSSSSHSPLSPTMLSQVSKSIRTIHTPSFISYSRPHNGNAGKSAIPTATSTKDAS</sequence>
<feature type="compositionally biased region" description="Polar residues" evidence="1">
    <location>
        <begin position="541"/>
        <end position="555"/>
    </location>
</feature>
<evidence type="ECO:0000313" key="2">
    <source>
        <dbReference type="EMBL" id="KAB5586560.1"/>
    </source>
</evidence>
<feature type="compositionally biased region" description="Acidic residues" evidence="1">
    <location>
        <begin position="1438"/>
        <end position="1450"/>
    </location>
</feature>
<feature type="compositionally biased region" description="Polar residues" evidence="1">
    <location>
        <begin position="1884"/>
        <end position="1893"/>
    </location>
</feature>
<evidence type="ECO:0008006" key="4">
    <source>
        <dbReference type="Google" id="ProtNLM"/>
    </source>
</evidence>
<feature type="compositionally biased region" description="Low complexity" evidence="1">
    <location>
        <begin position="1783"/>
        <end position="1813"/>
    </location>
</feature>
<feature type="compositionally biased region" description="Basic residues" evidence="1">
    <location>
        <begin position="1646"/>
        <end position="1658"/>
    </location>
</feature>
<feature type="region of interest" description="Disordered" evidence="1">
    <location>
        <begin position="1278"/>
        <end position="1331"/>
    </location>
</feature>
<keyword evidence="3" id="KW-1185">Reference proteome</keyword>
<feature type="compositionally biased region" description="Polar residues" evidence="1">
    <location>
        <begin position="480"/>
        <end position="489"/>
    </location>
</feature>
<feature type="compositionally biased region" description="Basic and acidic residues" evidence="1">
    <location>
        <begin position="462"/>
        <end position="474"/>
    </location>
</feature>
<feature type="compositionally biased region" description="Polar residues" evidence="1">
    <location>
        <begin position="1722"/>
        <end position="1733"/>
    </location>
</feature>
<feature type="compositionally biased region" description="Basic and acidic residues" evidence="1">
    <location>
        <begin position="529"/>
        <end position="540"/>
    </location>
</feature>